<keyword evidence="1" id="KW-0472">Membrane</keyword>
<dbReference type="RefSeq" id="WP_155455772.1">
    <property type="nucleotide sequence ID" value="NZ_WNKX01000016.1"/>
</dbReference>
<proteinExistence type="predicted"/>
<keyword evidence="1" id="KW-0812">Transmembrane</keyword>
<dbReference type="AlphaFoldDB" id="A0A6L6QK23"/>
<dbReference type="OrthoDB" id="8704084at2"/>
<evidence type="ECO:0000313" key="3">
    <source>
        <dbReference type="Proteomes" id="UP000472320"/>
    </source>
</evidence>
<keyword evidence="3" id="KW-1185">Reference proteome</keyword>
<comment type="caution">
    <text evidence="2">The sequence shown here is derived from an EMBL/GenBank/DDBJ whole genome shotgun (WGS) entry which is preliminary data.</text>
</comment>
<evidence type="ECO:0008006" key="4">
    <source>
        <dbReference type="Google" id="ProtNLM"/>
    </source>
</evidence>
<feature type="transmembrane region" description="Helical" evidence="1">
    <location>
        <begin position="87"/>
        <end position="105"/>
    </location>
</feature>
<dbReference type="EMBL" id="WNKX01000016">
    <property type="protein sequence ID" value="MTW12838.1"/>
    <property type="molecule type" value="Genomic_DNA"/>
</dbReference>
<sequence length="109" mass="11584">MKQSTKSALLSALVFPGLGQLVFQKRPKRGLAFLIPALAATGWIIIGIVQSTNTLLDEALSGRLSPDPAAIADRLHQTGATAGAETASWILLVCWLASLIDALFIRDKT</sequence>
<reference evidence="2 3" key="1">
    <citation type="submission" date="2019-11" db="EMBL/GenBank/DDBJ databases">
        <title>Type strains purchased from KCTC, JCM and DSMZ.</title>
        <authorList>
            <person name="Lu H."/>
        </authorList>
    </citation>
    <scope>NUCLEOTIDE SEQUENCE [LARGE SCALE GENOMIC DNA]</scope>
    <source>
        <strain evidence="2 3">JCM 31587</strain>
    </source>
</reference>
<evidence type="ECO:0000313" key="2">
    <source>
        <dbReference type="EMBL" id="MTW12838.1"/>
    </source>
</evidence>
<organism evidence="2 3">
    <name type="scientific">Massilia eburnea</name>
    <dbReference type="NCBI Taxonomy" id="1776165"/>
    <lineage>
        <taxon>Bacteria</taxon>
        <taxon>Pseudomonadati</taxon>
        <taxon>Pseudomonadota</taxon>
        <taxon>Betaproteobacteria</taxon>
        <taxon>Burkholderiales</taxon>
        <taxon>Oxalobacteraceae</taxon>
        <taxon>Telluria group</taxon>
        <taxon>Massilia</taxon>
    </lineage>
</organism>
<gene>
    <name evidence="2" type="ORF">GM658_19710</name>
</gene>
<protein>
    <recommendedName>
        <fullName evidence="4">DUF5683 domain-containing protein</fullName>
    </recommendedName>
</protein>
<keyword evidence="1" id="KW-1133">Transmembrane helix</keyword>
<accession>A0A6L6QK23</accession>
<dbReference type="Proteomes" id="UP000472320">
    <property type="component" value="Unassembled WGS sequence"/>
</dbReference>
<feature type="transmembrane region" description="Helical" evidence="1">
    <location>
        <begin position="30"/>
        <end position="49"/>
    </location>
</feature>
<name>A0A6L6QK23_9BURK</name>
<evidence type="ECO:0000256" key="1">
    <source>
        <dbReference type="SAM" id="Phobius"/>
    </source>
</evidence>